<comment type="caution">
    <text evidence="5">The sequence shown here is derived from an EMBL/GenBank/DDBJ whole genome shotgun (WGS) entry which is preliminary data.</text>
</comment>
<evidence type="ECO:0000256" key="2">
    <source>
        <dbReference type="ARBA" id="ARBA00006171"/>
    </source>
</evidence>
<comment type="similarity">
    <text evidence="2">Belongs to the HAD-like hydrolase superfamily. CbbY/CbbZ/Gph/YieH family.</text>
</comment>
<dbReference type="InterPro" id="IPR051600">
    <property type="entry name" value="Beta-PGM-like"/>
</dbReference>
<dbReference type="PANTHER" id="PTHR46193:SF10">
    <property type="entry name" value="6-PHOSPHOGLUCONATE PHOSPHATASE"/>
    <property type="match status" value="1"/>
</dbReference>
<dbReference type="RefSeq" id="WP_269125810.1">
    <property type="nucleotide sequence ID" value="NZ_JAPUBN010000017.1"/>
</dbReference>
<evidence type="ECO:0000313" key="5">
    <source>
        <dbReference type="EMBL" id="MCZ2722289.1"/>
    </source>
</evidence>
<evidence type="ECO:0000256" key="1">
    <source>
        <dbReference type="ARBA" id="ARBA00001946"/>
    </source>
</evidence>
<accession>A0ABT4JV73</accession>
<dbReference type="Proteomes" id="UP001149719">
    <property type="component" value="Unassembled WGS sequence"/>
</dbReference>
<dbReference type="InterPro" id="IPR006439">
    <property type="entry name" value="HAD-SF_hydro_IA"/>
</dbReference>
<name>A0ABT4JV73_9GAMM</name>
<dbReference type="Gene3D" id="1.10.150.240">
    <property type="entry name" value="Putative phosphatase, domain 2"/>
    <property type="match status" value="1"/>
</dbReference>
<dbReference type="SFLD" id="SFLDG01135">
    <property type="entry name" value="C1.5.6:_HAD__Beta-PGM__Phospha"/>
    <property type="match status" value="1"/>
</dbReference>
<dbReference type="EMBL" id="JAPUBN010000017">
    <property type="protein sequence ID" value="MCZ2722289.1"/>
    <property type="molecule type" value="Genomic_DNA"/>
</dbReference>
<dbReference type="SFLD" id="SFLDG01129">
    <property type="entry name" value="C1.5:_HAD__Beta-PGM__Phosphata"/>
    <property type="match status" value="1"/>
</dbReference>
<keyword evidence="3" id="KW-0479">Metal-binding</keyword>
<gene>
    <name evidence="5" type="ORF">O1D97_11780</name>
</gene>
<dbReference type="SUPFAM" id="SSF56784">
    <property type="entry name" value="HAD-like"/>
    <property type="match status" value="1"/>
</dbReference>
<dbReference type="NCBIfam" id="TIGR01509">
    <property type="entry name" value="HAD-SF-IA-v3"/>
    <property type="match status" value="1"/>
</dbReference>
<protein>
    <submittedName>
        <fullName evidence="5">HAD family phosphatase</fullName>
    </submittedName>
</protein>
<dbReference type="InterPro" id="IPR023214">
    <property type="entry name" value="HAD_sf"/>
</dbReference>
<organism evidence="5 6">
    <name type="scientific">Marinomonas phaeophyticola</name>
    <dbReference type="NCBI Taxonomy" id="3004091"/>
    <lineage>
        <taxon>Bacteria</taxon>
        <taxon>Pseudomonadati</taxon>
        <taxon>Pseudomonadota</taxon>
        <taxon>Gammaproteobacteria</taxon>
        <taxon>Oceanospirillales</taxon>
        <taxon>Oceanospirillaceae</taxon>
        <taxon>Marinomonas</taxon>
    </lineage>
</organism>
<sequence length="211" mass="23470">MYEAIIFDCDGVIVDTENMMNKIFKEELSKLGLEFSHEELDHYFSGYAASENLITIEKMLKKPVPSHFSKTVDLRFRKAMEDNLVPIEGIVDVLNKIKHPIAMATNSRTESLKFKLTKIGLLETFHTRFCVEDVENPKPKPDLYLKAANALNIDPSKCIAIEDSVAGITAAVAAGMTVYAYSASVDSKTQLNAGATLTFNTMKELESLLNL</sequence>
<proteinExistence type="inferred from homology"/>
<dbReference type="Gene3D" id="3.40.50.1000">
    <property type="entry name" value="HAD superfamily/HAD-like"/>
    <property type="match status" value="1"/>
</dbReference>
<dbReference type="InterPro" id="IPR041492">
    <property type="entry name" value="HAD_2"/>
</dbReference>
<keyword evidence="4" id="KW-0460">Magnesium</keyword>
<dbReference type="InterPro" id="IPR036412">
    <property type="entry name" value="HAD-like_sf"/>
</dbReference>
<evidence type="ECO:0000313" key="6">
    <source>
        <dbReference type="Proteomes" id="UP001149719"/>
    </source>
</evidence>
<keyword evidence="6" id="KW-1185">Reference proteome</keyword>
<comment type="cofactor">
    <cofactor evidence="1">
        <name>Mg(2+)</name>
        <dbReference type="ChEBI" id="CHEBI:18420"/>
    </cofactor>
</comment>
<dbReference type="InterPro" id="IPR023198">
    <property type="entry name" value="PGP-like_dom2"/>
</dbReference>
<reference evidence="5" key="1">
    <citation type="submission" date="2022-12" db="EMBL/GenBank/DDBJ databases">
        <title>Marinomonas 15G1-11 sp. nov, isolated from marine algae.</title>
        <authorList>
            <person name="Butt M."/>
            <person name="Choi D.G."/>
            <person name="Kim J.M."/>
            <person name="Lee J.K."/>
            <person name="Baek J.H."/>
            <person name="Jeon C.O."/>
        </authorList>
    </citation>
    <scope>NUCLEOTIDE SEQUENCE</scope>
    <source>
        <strain evidence="5">15G1-11</strain>
    </source>
</reference>
<dbReference type="Pfam" id="PF13419">
    <property type="entry name" value="HAD_2"/>
    <property type="match status" value="1"/>
</dbReference>
<evidence type="ECO:0000256" key="4">
    <source>
        <dbReference type="ARBA" id="ARBA00022842"/>
    </source>
</evidence>
<evidence type="ECO:0000256" key="3">
    <source>
        <dbReference type="ARBA" id="ARBA00022723"/>
    </source>
</evidence>
<dbReference type="SFLD" id="SFLDS00003">
    <property type="entry name" value="Haloacid_Dehalogenase"/>
    <property type="match status" value="1"/>
</dbReference>
<dbReference type="PANTHER" id="PTHR46193">
    <property type="entry name" value="6-PHOSPHOGLUCONATE PHOSPHATASE"/>
    <property type="match status" value="1"/>
</dbReference>